<evidence type="ECO:0000313" key="4">
    <source>
        <dbReference type="Proteomes" id="UP001500483"/>
    </source>
</evidence>
<protein>
    <submittedName>
        <fullName evidence="3">Type II toxin-antitoxin system toxin endoribonuclease MazF4</fullName>
    </submittedName>
</protein>
<sequence>MNAQRHRTIVRGRIYGAMIGDRGEKFYLAVSNNSRNARLGDFLAVRLTTTRKPNYPSIVVLDDKDSDWVGSVLCDDIEPIFHEEISRDAGALHPKDMQRVDQALRVALSL</sequence>
<reference evidence="4" key="1">
    <citation type="journal article" date="2019" name="Int. J. Syst. Evol. Microbiol.">
        <title>The Global Catalogue of Microorganisms (GCM) 10K type strain sequencing project: providing services to taxonomists for standard genome sequencing and annotation.</title>
        <authorList>
            <consortium name="The Broad Institute Genomics Platform"/>
            <consortium name="The Broad Institute Genome Sequencing Center for Infectious Disease"/>
            <person name="Wu L."/>
            <person name="Ma J."/>
        </authorList>
    </citation>
    <scope>NUCLEOTIDE SEQUENCE [LARGE SCALE GENOMIC DNA]</scope>
    <source>
        <strain evidence="4">JCM 9687</strain>
    </source>
</reference>
<organism evidence="3 4">
    <name type="scientific">Saccharopolyspora gregorii</name>
    <dbReference type="NCBI Taxonomy" id="33914"/>
    <lineage>
        <taxon>Bacteria</taxon>
        <taxon>Bacillati</taxon>
        <taxon>Actinomycetota</taxon>
        <taxon>Actinomycetes</taxon>
        <taxon>Pseudonocardiales</taxon>
        <taxon>Pseudonocardiaceae</taxon>
        <taxon>Saccharopolyspora</taxon>
    </lineage>
</organism>
<evidence type="ECO:0000256" key="2">
    <source>
        <dbReference type="ARBA" id="ARBA00022649"/>
    </source>
</evidence>
<proteinExistence type="inferred from homology"/>
<comment type="similarity">
    <text evidence="1">Belongs to the PemK/MazF family.</text>
</comment>
<evidence type="ECO:0000313" key="3">
    <source>
        <dbReference type="EMBL" id="GAA3362197.1"/>
    </source>
</evidence>
<dbReference type="InterPro" id="IPR011067">
    <property type="entry name" value="Plasmid_toxin/cell-grow_inhib"/>
</dbReference>
<dbReference type="RefSeq" id="WP_258342361.1">
    <property type="nucleotide sequence ID" value="NZ_BAAAYK010000038.1"/>
</dbReference>
<dbReference type="SUPFAM" id="SSF50118">
    <property type="entry name" value="Cell growth inhibitor/plasmid maintenance toxic component"/>
    <property type="match status" value="1"/>
</dbReference>
<keyword evidence="2" id="KW-1277">Toxin-antitoxin system</keyword>
<dbReference type="Pfam" id="PF02452">
    <property type="entry name" value="PemK_toxin"/>
    <property type="match status" value="1"/>
</dbReference>
<evidence type="ECO:0000256" key="1">
    <source>
        <dbReference type="ARBA" id="ARBA00007521"/>
    </source>
</evidence>
<dbReference type="Gene3D" id="2.30.30.110">
    <property type="match status" value="1"/>
</dbReference>
<keyword evidence="4" id="KW-1185">Reference proteome</keyword>
<dbReference type="Proteomes" id="UP001500483">
    <property type="component" value="Unassembled WGS sequence"/>
</dbReference>
<comment type="caution">
    <text evidence="3">The sequence shown here is derived from an EMBL/GenBank/DDBJ whole genome shotgun (WGS) entry which is preliminary data.</text>
</comment>
<dbReference type="EMBL" id="BAAAYK010000038">
    <property type="protein sequence ID" value="GAA3362197.1"/>
    <property type="molecule type" value="Genomic_DNA"/>
</dbReference>
<name>A0ABP6RWT8_9PSEU</name>
<accession>A0ABP6RWT8</accession>
<gene>
    <name evidence="3" type="primary">mazF4</name>
    <name evidence="3" type="ORF">GCM10020366_49170</name>
</gene>
<dbReference type="InterPro" id="IPR003477">
    <property type="entry name" value="PemK-like"/>
</dbReference>